<dbReference type="AlphaFoldDB" id="A0AAW0DL72"/>
<name>A0AAW0DL72_9AGAR</name>
<comment type="caution">
    <text evidence="1">The sequence shown here is derived from an EMBL/GenBank/DDBJ whole genome shotgun (WGS) entry which is preliminary data.</text>
</comment>
<reference evidence="1 2" key="1">
    <citation type="journal article" date="2024" name="J Genomics">
        <title>Draft genome sequencing and assembly of Favolaschia claudopus CIRM-BRFM 2984 isolated from oak limbs.</title>
        <authorList>
            <person name="Navarro D."/>
            <person name="Drula E."/>
            <person name="Chaduli D."/>
            <person name="Cazenave R."/>
            <person name="Ahrendt S."/>
            <person name="Wang J."/>
            <person name="Lipzen A."/>
            <person name="Daum C."/>
            <person name="Barry K."/>
            <person name="Grigoriev I.V."/>
            <person name="Favel A."/>
            <person name="Rosso M.N."/>
            <person name="Martin F."/>
        </authorList>
    </citation>
    <scope>NUCLEOTIDE SEQUENCE [LARGE SCALE GENOMIC DNA]</scope>
    <source>
        <strain evidence="1 2">CIRM-BRFM 2984</strain>
    </source>
</reference>
<gene>
    <name evidence="1" type="ORF">R3P38DRAFT_1629573</name>
</gene>
<keyword evidence="2" id="KW-1185">Reference proteome</keyword>
<dbReference type="EMBL" id="JAWWNJ010000007">
    <property type="protein sequence ID" value="KAK7051765.1"/>
    <property type="molecule type" value="Genomic_DNA"/>
</dbReference>
<organism evidence="1 2">
    <name type="scientific">Favolaschia claudopus</name>
    <dbReference type="NCBI Taxonomy" id="2862362"/>
    <lineage>
        <taxon>Eukaryota</taxon>
        <taxon>Fungi</taxon>
        <taxon>Dikarya</taxon>
        <taxon>Basidiomycota</taxon>
        <taxon>Agaricomycotina</taxon>
        <taxon>Agaricomycetes</taxon>
        <taxon>Agaricomycetidae</taxon>
        <taxon>Agaricales</taxon>
        <taxon>Marasmiineae</taxon>
        <taxon>Mycenaceae</taxon>
        <taxon>Favolaschia</taxon>
    </lineage>
</organism>
<protein>
    <submittedName>
        <fullName evidence="1">Uncharacterized protein</fullName>
    </submittedName>
</protein>
<sequence>MALITDSPILPPELEREIFKLCALISSPRGILKLMLAAQRVHEWTEPYLYRVCALGSHIAGTNSVYALYREIDPELPRIPPSALCSVMERKSPGFFDNVRRVFLRPAHNEPPCYLQFLTLCANLEEVDIWFTLFGERAPWISLVEQLRLRRLSIEPDVSWALSKTSPLFSNLTHLQFCSKLPFESEPRILSTLEACPALTHFACIGIYKSLLTMSHRILSSLTSLRILILWIAGTPSIHLADFEDLVHDVRLLLCHVGGILPV</sequence>
<evidence type="ECO:0000313" key="2">
    <source>
        <dbReference type="Proteomes" id="UP001362999"/>
    </source>
</evidence>
<accession>A0AAW0DL72</accession>
<dbReference type="Proteomes" id="UP001362999">
    <property type="component" value="Unassembled WGS sequence"/>
</dbReference>
<proteinExistence type="predicted"/>
<evidence type="ECO:0000313" key="1">
    <source>
        <dbReference type="EMBL" id="KAK7051765.1"/>
    </source>
</evidence>